<proteinExistence type="predicted"/>
<dbReference type="Gene3D" id="1.10.1580.10">
    <property type="match status" value="1"/>
</dbReference>
<dbReference type="GO" id="GO:0003924">
    <property type="term" value="F:GTPase activity"/>
    <property type="evidence" value="ECO:0007669"/>
    <property type="project" value="InterPro"/>
</dbReference>
<dbReference type="SUPFAM" id="SSF52540">
    <property type="entry name" value="P-loop containing nucleoside triphosphate hydrolases"/>
    <property type="match status" value="1"/>
</dbReference>
<feature type="domain" description="CP-type G" evidence="8">
    <location>
        <begin position="164"/>
        <end position="427"/>
    </location>
</feature>
<dbReference type="GO" id="GO:0005525">
    <property type="term" value="F:GTP binding"/>
    <property type="evidence" value="ECO:0007669"/>
    <property type="project" value="UniProtKB-KW"/>
</dbReference>
<evidence type="ECO:0000256" key="7">
    <source>
        <dbReference type="SAM" id="MobiDB-lite"/>
    </source>
</evidence>
<evidence type="ECO:0000313" key="10">
    <source>
        <dbReference type="Proteomes" id="UP001153636"/>
    </source>
</evidence>
<feature type="compositionally biased region" description="Low complexity" evidence="7">
    <location>
        <begin position="597"/>
        <end position="609"/>
    </location>
</feature>
<evidence type="ECO:0000256" key="4">
    <source>
        <dbReference type="ARBA" id="ARBA00022801"/>
    </source>
</evidence>
<accession>A0A9P0GGH2</accession>
<evidence type="ECO:0000256" key="6">
    <source>
        <dbReference type="ARBA" id="ARBA00040145"/>
    </source>
</evidence>
<dbReference type="Gene3D" id="3.40.50.300">
    <property type="entry name" value="P-loop containing nucleotide triphosphate hydrolases"/>
    <property type="match status" value="1"/>
</dbReference>
<feature type="compositionally biased region" description="Acidic residues" evidence="7">
    <location>
        <begin position="249"/>
        <end position="281"/>
    </location>
</feature>
<dbReference type="InterPro" id="IPR023179">
    <property type="entry name" value="GTP-bd_ortho_bundle_sf"/>
</dbReference>
<evidence type="ECO:0000256" key="3">
    <source>
        <dbReference type="ARBA" id="ARBA00022741"/>
    </source>
</evidence>
<dbReference type="InterPro" id="IPR043358">
    <property type="entry name" value="GNL1-like"/>
</dbReference>
<dbReference type="Pfam" id="PF01926">
    <property type="entry name" value="MMR_HSR1"/>
    <property type="match status" value="1"/>
</dbReference>
<dbReference type="GO" id="GO:0005829">
    <property type="term" value="C:cytosol"/>
    <property type="evidence" value="ECO:0007669"/>
    <property type="project" value="TreeGrafter"/>
</dbReference>
<feature type="compositionally biased region" description="Basic residues" evidence="7">
    <location>
        <begin position="616"/>
        <end position="634"/>
    </location>
</feature>
<dbReference type="AlphaFoldDB" id="A0A9P0GGH2"/>
<organism evidence="9 10">
    <name type="scientific">Psylliodes chrysocephalus</name>
    <dbReference type="NCBI Taxonomy" id="3402493"/>
    <lineage>
        <taxon>Eukaryota</taxon>
        <taxon>Metazoa</taxon>
        <taxon>Ecdysozoa</taxon>
        <taxon>Arthropoda</taxon>
        <taxon>Hexapoda</taxon>
        <taxon>Insecta</taxon>
        <taxon>Pterygota</taxon>
        <taxon>Neoptera</taxon>
        <taxon>Endopterygota</taxon>
        <taxon>Coleoptera</taxon>
        <taxon>Polyphaga</taxon>
        <taxon>Cucujiformia</taxon>
        <taxon>Chrysomeloidea</taxon>
        <taxon>Chrysomelidae</taxon>
        <taxon>Galerucinae</taxon>
        <taxon>Alticini</taxon>
        <taxon>Psylliodes</taxon>
    </lineage>
</organism>
<reference evidence="9" key="1">
    <citation type="submission" date="2022-01" db="EMBL/GenBank/DDBJ databases">
        <authorList>
            <person name="King R."/>
        </authorList>
    </citation>
    <scope>NUCLEOTIDE SEQUENCE</scope>
</reference>
<dbReference type="PANTHER" id="PTHR45709:SF2">
    <property type="entry name" value="LARGE SUBUNIT GTPASE 1 HOMOLOG"/>
    <property type="match status" value="1"/>
</dbReference>
<dbReference type="PANTHER" id="PTHR45709">
    <property type="entry name" value="LARGE SUBUNIT GTPASE 1 HOMOLOG-RELATED"/>
    <property type="match status" value="1"/>
</dbReference>
<dbReference type="FunFam" id="1.10.1580.10:FF:000008">
    <property type="entry name" value="Large subunit GTPase 1"/>
    <property type="match status" value="1"/>
</dbReference>
<keyword evidence="4" id="KW-0378">Hydrolase</keyword>
<evidence type="ECO:0000259" key="8">
    <source>
        <dbReference type="PROSITE" id="PS51721"/>
    </source>
</evidence>
<dbReference type="InterPro" id="IPR027417">
    <property type="entry name" value="P-loop_NTPase"/>
</dbReference>
<dbReference type="InterPro" id="IPR006073">
    <property type="entry name" value="GTP-bd"/>
</dbReference>
<protein>
    <recommendedName>
        <fullName evidence="6">Large subunit GTPase 1 homolog</fullName>
    </recommendedName>
</protein>
<dbReference type="GO" id="GO:0000054">
    <property type="term" value="P:ribosomal subunit export from nucleus"/>
    <property type="evidence" value="ECO:0007669"/>
    <property type="project" value="TreeGrafter"/>
</dbReference>
<dbReference type="OrthoDB" id="61815at2759"/>
<feature type="region of interest" description="Disordered" evidence="7">
    <location>
        <begin position="249"/>
        <end position="290"/>
    </location>
</feature>
<evidence type="ECO:0000313" key="9">
    <source>
        <dbReference type="EMBL" id="CAH1108935.1"/>
    </source>
</evidence>
<name>A0A9P0GGH2_9CUCU</name>
<keyword evidence="5" id="KW-0342">GTP-binding</keyword>
<keyword evidence="2" id="KW-0963">Cytoplasm</keyword>
<feature type="region of interest" description="Disordered" evidence="7">
    <location>
        <begin position="593"/>
        <end position="640"/>
    </location>
</feature>
<dbReference type="InterPro" id="IPR030378">
    <property type="entry name" value="G_CP_dom"/>
</dbReference>
<keyword evidence="10" id="KW-1185">Reference proteome</keyword>
<comment type="subcellular location">
    <subcellularLocation>
        <location evidence="1">Cytoplasm</location>
    </subcellularLocation>
</comment>
<sequence>MGKKNKTTNLGRSLIKDRFGSNKGKKMVANNSMLHTTEIQDGYDWGRLNLQSVTEESSFQEFLSTAELAGTDFQAEKLNIKFVNPRSNIGLLTKDEMEAAKEAHSKHKTYLKIPRRPPWDAETSPDQLDKNEKEAFLEWRRSLAQLQEDQTILLTPYEKNLEFWRQLWRVVERSDVVIQIVDARNPLLFRCEDLEKYVKEVSESKLNLILVNKADFLSDEQRQHWADYFENIGVKVAFFSAYLASLDTVDEEEHDNEESDTVDEEEHDNEESSDTVDDEEEHSDKEFSISSKELSDFQILQESVTNLETAVEKKAQTLDKIIDRIEGIMGKPMLKEPHSVSNSSKLFNREEFIELLKTVHTGSKVTPGLTTVGLVGYPNVGKSSTINSLLQSKKVSVSATPGKTKHFQTHYLDKDIILCDCPGLVMPSFVFSKAEMILNGILPIDQMRDHIPPTNLLTSLIPRHVIEDRYGIMIPKPIEGEDPDRDPTAEELLNAYAYNRGFMTSNGQPDNARAARYVLKDYMNGKLLFCYAPPNINQKEYHTWPERQKSKLENQVLPPRAVRAVKPFHATTEDIDKIFFHSNKQGVHAKGIRAIPSGSSQKESSETSSVGEKPWKQHNKHKNKGKKEKLRRVYAHLDQH</sequence>
<evidence type="ECO:0000256" key="2">
    <source>
        <dbReference type="ARBA" id="ARBA00022490"/>
    </source>
</evidence>
<dbReference type="Proteomes" id="UP001153636">
    <property type="component" value="Chromosome 3"/>
</dbReference>
<evidence type="ECO:0000256" key="1">
    <source>
        <dbReference type="ARBA" id="ARBA00004496"/>
    </source>
</evidence>
<evidence type="ECO:0000256" key="5">
    <source>
        <dbReference type="ARBA" id="ARBA00023134"/>
    </source>
</evidence>
<keyword evidence="3" id="KW-0547">Nucleotide-binding</keyword>
<gene>
    <name evidence="9" type="ORF">PSYICH_LOCUS8862</name>
</gene>
<dbReference type="PROSITE" id="PS51721">
    <property type="entry name" value="G_CP"/>
    <property type="match status" value="1"/>
</dbReference>
<dbReference type="EMBL" id="OV651815">
    <property type="protein sequence ID" value="CAH1108935.1"/>
    <property type="molecule type" value="Genomic_DNA"/>
</dbReference>
<dbReference type="CDD" id="cd01857">
    <property type="entry name" value="HSR1_MMR1"/>
    <property type="match status" value="1"/>
</dbReference>